<feature type="region of interest" description="Disordered" evidence="1">
    <location>
        <begin position="33"/>
        <end position="72"/>
    </location>
</feature>
<gene>
    <name evidence="2" type="ORF">E2C01_081139</name>
</gene>
<protein>
    <submittedName>
        <fullName evidence="2">Uncharacterized protein</fullName>
    </submittedName>
</protein>
<evidence type="ECO:0000313" key="2">
    <source>
        <dbReference type="EMBL" id="MPC86316.1"/>
    </source>
</evidence>
<organism evidence="2 3">
    <name type="scientific">Portunus trituberculatus</name>
    <name type="common">Swimming crab</name>
    <name type="synonym">Neptunus trituberculatus</name>
    <dbReference type="NCBI Taxonomy" id="210409"/>
    <lineage>
        <taxon>Eukaryota</taxon>
        <taxon>Metazoa</taxon>
        <taxon>Ecdysozoa</taxon>
        <taxon>Arthropoda</taxon>
        <taxon>Crustacea</taxon>
        <taxon>Multicrustacea</taxon>
        <taxon>Malacostraca</taxon>
        <taxon>Eumalacostraca</taxon>
        <taxon>Eucarida</taxon>
        <taxon>Decapoda</taxon>
        <taxon>Pleocyemata</taxon>
        <taxon>Brachyura</taxon>
        <taxon>Eubrachyura</taxon>
        <taxon>Portunoidea</taxon>
        <taxon>Portunidae</taxon>
        <taxon>Portuninae</taxon>
        <taxon>Portunus</taxon>
    </lineage>
</organism>
<reference evidence="2 3" key="1">
    <citation type="submission" date="2019-05" db="EMBL/GenBank/DDBJ databases">
        <title>Another draft genome of Portunus trituberculatus and its Hox gene families provides insights of decapod evolution.</title>
        <authorList>
            <person name="Jeong J.-H."/>
            <person name="Song I."/>
            <person name="Kim S."/>
            <person name="Choi T."/>
            <person name="Kim D."/>
            <person name="Ryu S."/>
            <person name="Kim W."/>
        </authorList>
    </citation>
    <scope>NUCLEOTIDE SEQUENCE [LARGE SCALE GENOMIC DNA]</scope>
    <source>
        <tissue evidence="2">Muscle</tissue>
    </source>
</reference>
<name>A0A5B7IX76_PORTR</name>
<accession>A0A5B7IX76</accession>
<comment type="caution">
    <text evidence="2">The sequence shown here is derived from an EMBL/GenBank/DDBJ whole genome shotgun (WGS) entry which is preliminary data.</text>
</comment>
<dbReference type="EMBL" id="VSRR010071099">
    <property type="protein sequence ID" value="MPC86316.1"/>
    <property type="molecule type" value="Genomic_DNA"/>
</dbReference>
<dbReference type="AlphaFoldDB" id="A0A5B7IX76"/>
<dbReference type="Proteomes" id="UP000324222">
    <property type="component" value="Unassembled WGS sequence"/>
</dbReference>
<proteinExistence type="predicted"/>
<evidence type="ECO:0000256" key="1">
    <source>
        <dbReference type="SAM" id="MobiDB-lite"/>
    </source>
</evidence>
<keyword evidence="3" id="KW-1185">Reference proteome</keyword>
<sequence>MGSHDDLLKWVQEEKKRTYRKVASIGREPKCVRLSGEGEERSGGSGSRGWRTNKRRSTAEKIYEADVTEEER</sequence>
<feature type="compositionally biased region" description="Basic and acidic residues" evidence="1">
    <location>
        <begin position="33"/>
        <end position="42"/>
    </location>
</feature>
<evidence type="ECO:0000313" key="3">
    <source>
        <dbReference type="Proteomes" id="UP000324222"/>
    </source>
</evidence>